<dbReference type="Proteomes" id="UP000051084">
    <property type="component" value="Unassembled WGS sequence"/>
</dbReference>
<dbReference type="PATRIC" id="fig|1423742.4.peg.184"/>
<keyword evidence="1" id="KW-0175">Coiled coil</keyword>
<organism evidence="2 3">
    <name type="scientific">Limosilactobacillus equigenerosi DSM 18793 = JCM 14505</name>
    <dbReference type="NCBI Taxonomy" id="1423742"/>
    <lineage>
        <taxon>Bacteria</taxon>
        <taxon>Bacillati</taxon>
        <taxon>Bacillota</taxon>
        <taxon>Bacilli</taxon>
        <taxon>Lactobacillales</taxon>
        <taxon>Lactobacillaceae</taxon>
        <taxon>Limosilactobacillus</taxon>
    </lineage>
</organism>
<proteinExistence type="predicted"/>
<dbReference type="RefSeq" id="WP_054653433.1">
    <property type="nucleotide sequence ID" value="NZ_AZGC01000008.1"/>
</dbReference>
<reference evidence="2 3" key="1">
    <citation type="journal article" date="2015" name="Genome Announc.">
        <title>Expanding the biotechnology potential of lactobacilli through comparative genomics of 213 strains and associated genera.</title>
        <authorList>
            <person name="Sun Z."/>
            <person name="Harris H.M."/>
            <person name="McCann A."/>
            <person name="Guo C."/>
            <person name="Argimon S."/>
            <person name="Zhang W."/>
            <person name="Yang X."/>
            <person name="Jeffery I.B."/>
            <person name="Cooney J.C."/>
            <person name="Kagawa T.F."/>
            <person name="Liu W."/>
            <person name="Song Y."/>
            <person name="Salvetti E."/>
            <person name="Wrobel A."/>
            <person name="Rasinkangas P."/>
            <person name="Parkhill J."/>
            <person name="Rea M.C."/>
            <person name="O'Sullivan O."/>
            <person name="Ritari J."/>
            <person name="Douillard F.P."/>
            <person name="Paul Ross R."/>
            <person name="Yang R."/>
            <person name="Briner A.E."/>
            <person name="Felis G.E."/>
            <person name="de Vos W.M."/>
            <person name="Barrangou R."/>
            <person name="Klaenhammer T.R."/>
            <person name="Caufield P.W."/>
            <person name="Cui Y."/>
            <person name="Zhang H."/>
            <person name="O'Toole P.W."/>
        </authorList>
    </citation>
    <scope>NUCLEOTIDE SEQUENCE [LARGE SCALE GENOMIC DNA]</scope>
    <source>
        <strain evidence="2 3">DSM 18793</strain>
    </source>
</reference>
<evidence type="ECO:0000256" key="1">
    <source>
        <dbReference type="SAM" id="Coils"/>
    </source>
</evidence>
<gene>
    <name evidence="2" type="ORF">FC21_GL000172</name>
</gene>
<protein>
    <submittedName>
        <fullName evidence="2">Uncharacterized protein</fullName>
    </submittedName>
</protein>
<keyword evidence="3" id="KW-1185">Reference proteome</keyword>
<dbReference type="AlphaFoldDB" id="A0A0R1V0K2"/>
<evidence type="ECO:0000313" key="2">
    <source>
        <dbReference type="EMBL" id="KRL96373.1"/>
    </source>
</evidence>
<dbReference type="EMBL" id="AZGC01000008">
    <property type="protein sequence ID" value="KRL96373.1"/>
    <property type="molecule type" value="Genomic_DNA"/>
</dbReference>
<evidence type="ECO:0000313" key="3">
    <source>
        <dbReference type="Proteomes" id="UP000051084"/>
    </source>
</evidence>
<accession>A0A0R1V0K2</accession>
<feature type="coiled-coil region" evidence="1">
    <location>
        <begin position="3"/>
        <end position="30"/>
    </location>
</feature>
<comment type="caution">
    <text evidence="2">The sequence shown here is derived from an EMBL/GenBank/DDBJ whole genome shotgun (WGS) entry which is preliminary data.</text>
</comment>
<name>A0A0R1V0K2_9LACO</name>
<sequence length="85" mass="9454">MEFKDLEQIIISQSQEIAELRAEVAALRKTQSAAPVFKSLSDPTPRTVAEVEARWQAVGGPHNYVEAMAKNAQLSEARHYEGLED</sequence>